<sequence>MSVRLTEFLLCHETTVSGTIRANSGFPKELLVIPSPKKQSAFVRSGIMLHVKPLQCILPLELSEIDSLTQHEKKDFVKESFCSDAFSVVTICKLKRCVRTTDKLDLLNQTMHIFLILATTQSMGRMQDVRKRSVYMVYSRNGRSFHSKLFIIKRDIEILSSDDGMEDGSTSSEFINEDE</sequence>
<keyword evidence="2" id="KW-1185">Reference proteome</keyword>
<name>A0A4Y2B1S8_ARAVE</name>
<accession>A0A4Y2B1S8</accession>
<evidence type="ECO:0000313" key="2">
    <source>
        <dbReference type="Proteomes" id="UP000499080"/>
    </source>
</evidence>
<dbReference type="Proteomes" id="UP000499080">
    <property type="component" value="Unassembled WGS sequence"/>
</dbReference>
<reference evidence="1 2" key="1">
    <citation type="journal article" date="2019" name="Sci. Rep.">
        <title>Orb-weaving spider Araneus ventricosus genome elucidates the spidroin gene catalogue.</title>
        <authorList>
            <person name="Kono N."/>
            <person name="Nakamura H."/>
            <person name="Ohtoshi R."/>
            <person name="Moran D.A.P."/>
            <person name="Shinohara A."/>
            <person name="Yoshida Y."/>
            <person name="Fujiwara M."/>
            <person name="Mori M."/>
            <person name="Tomita M."/>
            <person name="Arakawa K."/>
        </authorList>
    </citation>
    <scope>NUCLEOTIDE SEQUENCE [LARGE SCALE GENOMIC DNA]</scope>
</reference>
<protein>
    <submittedName>
        <fullName evidence="1">Uncharacterized protein</fullName>
    </submittedName>
</protein>
<proteinExistence type="predicted"/>
<gene>
    <name evidence="1" type="ORF">AVEN_222712_1</name>
</gene>
<comment type="caution">
    <text evidence="1">The sequence shown here is derived from an EMBL/GenBank/DDBJ whole genome shotgun (WGS) entry which is preliminary data.</text>
</comment>
<dbReference type="AlphaFoldDB" id="A0A4Y2B1S8"/>
<evidence type="ECO:0000313" key="1">
    <source>
        <dbReference type="EMBL" id="GBL85236.1"/>
    </source>
</evidence>
<organism evidence="1 2">
    <name type="scientific">Araneus ventricosus</name>
    <name type="common">Orbweaver spider</name>
    <name type="synonym">Epeira ventricosa</name>
    <dbReference type="NCBI Taxonomy" id="182803"/>
    <lineage>
        <taxon>Eukaryota</taxon>
        <taxon>Metazoa</taxon>
        <taxon>Ecdysozoa</taxon>
        <taxon>Arthropoda</taxon>
        <taxon>Chelicerata</taxon>
        <taxon>Arachnida</taxon>
        <taxon>Araneae</taxon>
        <taxon>Araneomorphae</taxon>
        <taxon>Entelegynae</taxon>
        <taxon>Araneoidea</taxon>
        <taxon>Araneidae</taxon>
        <taxon>Araneus</taxon>
    </lineage>
</organism>
<dbReference type="EMBL" id="BGPR01000042">
    <property type="protein sequence ID" value="GBL85236.1"/>
    <property type="molecule type" value="Genomic_DNA"/>
</dbReference>